<evidence type="ECO:0000313" key="3">
    <source>
        <dbReference type="Proteomes" id="UP001501243"/>
    </source>
</evidence>
<dbReference type="Proteomes" id="UP001501243">
    <property type="component" value="Unassembled WGS sequence"/>
</dbReference>
<gene>
    <name evidence="2" type="ORF">GCM10023172_36150</name>
</gene>
<proteinExistence type="predicted"/>
<keyword evidence="3" id="KW-1185">Reference proteome</keyword>
<dbReference type="PANTHER" id="PTHR43546:SF3">
    <property type="entry name" value="UPF0173 METAL-DEPENDENT HYDROLASE MJ1163"/>
    <property type="match status" value="1"/>
</dbReference>
<dbReference type="InterPro" id="IPR001279">
    <property type="entry name" value="Metallo-B-lactamas"/>
</dbReference>
<accession>A0ABP8QSK9</accession>
<dbReference type="SMART" id="SM00849">
    <property type="entry name" value="Lactamase_B"/>
    <property type="match status" value="1"/>
</dbReference>
<dbReference type="InterPro" id="IPR050114">
    <property type="entry name" value="UPF0173_UPF0282_UlaG_hydrolase"/>
</dbReference>
<dbReference type="Pfam" id="PF13483">
    <property type="entry name" value="Lactamase_B_3"/>
    <property type="match status" value="1"/>
</dbReference>
<comment type="caution">
    <text evidence="2">The sequence shown here is derived from an EMBL/GenBank/DDBJ whole genome shotgun (WGS) entry which is preliminary data.</text>
</comment>
<evidence type="ECO:0000313" key="2">
    <source>
        <dbReference type="EMBL" id="GAA4506661.1"/>
    </source>
</evidence>
<feature type="domain" description="Metallo-beta-lactamase" evidence="1">
    <location>
        <begin position="29"/>
        <end position="202"/>
    </location>
</feature>
<dbReference type="InterPro" id="IPR036866">
    <property type="entry name" value="RibonucZ/Hydroxyglut_hydro"/>
</dbReference>
<dbReference type="EMBL" id="BAABGQ010000009">
    <property type="protein sequence ID" value="GAA4506661.1"/>
    <property type="molecule type" value="Genomic_DNA"/>
</dbReference>
<protein>
    <submittedName>
        <fullName evidence="2">MBL fold metallo-hydrolase</fullName>
    </submittedName>
</protein>
<sequence>MPVKFPLFSARISVLPHYLSLGMKITKYIHSCLLFELDGQQILFDPGKFSFNEGLVQPDVFKDVSVVLITHNHPDHLDVAALKKIVALRQAVIISNREVAAELKKHGLAVQIHEEGPLELGAFQLQAIPVQHEAILDSPLPQMTAWLVNGKVLNPADSFAHNLLQFAGVELLILPVTAPFLTELVVADFALKMRPQQILPVHDGYLKPFFVQQRYENYGPYFEKHGITFHRLAEPGAAITLP</sequence>
<dbReference type="Gene3D" id="3.60.15.10">
    <property type="entry name" value="Ribonuclease Z/Hydroxyacylglutathione hydrolase-like"/>
    <property type="match status" value="1"/>
</dbReference>
<evidence type="ECO:0000259" key="1">
    <source>
        <dbReference type="SMART" id="SM00849"/>
    </source>
</evidence>
<organism evidence="2 3">
    <name type="scientific">Hymenobacter ginsengisoli</name>
    <dbReference type="NCBI Taxonomy" id="1051626"/>
    <lineage>
        <taxon>Bacteria</taxon>
        <taxon>Pseudomonadati</taxon>
        <taxon>Bacteroidota</taxon>
        <taxon>Cytophagia</taxon>
        <taxon>Cytophagales</taxon>
        <taxon>Hymenobacteraceae</taxon>
        <taxon>Hymenobacter</taxon>
    </lineage>
</organism>
<dbReference type="SUPFAM" id="SSF56281">
    <property type="entry name" value="Metallo-hydrolase/oxidoreductase"/>
    <property type="match status" value="1"/>
</dbReference>
<dbReference type="PANTHER" id="PTHR43546">
    <property type="entry name" value="UPF0173 METAL-DEPENDENT HYDROLASE MJ1163-RELATED"/>
    <property type="match status" value="1"/>
</dbReference>
<name>A0ABP8QSK9_9BACT</name>
<reference evidence="3" key="1">
    <citation type="journal article" date="2019" name="Int. J. Syst. Evol. Microbiol.">
        <title>The Global Catalogue of Microorganisms (GCM) 10K type strain sequencing project: providing services to taxonomists for standard genome sequencing and annotation.</title>
        <authorList>
            <consortium name="The Broad Institute Genomics Platform"/>
            <consortium name="The Broad Institute Genome Sequencing Center for Infectious Disease"/>
            <person name="Wu L."/>
            <person name="Ma J."/>
        </authorList>
    </citation>
    <scope>NUCLEOTIDE SEQUENCE [LARGE SCALE GENOMIC DNA]</scope>
    <source>
        <strain evidence="3">JCM 17841</strain>
    </source>
</reference>